<dbReference type="InterPro" id="IPR041577">
    <property type="entry name" value="RT_RNaseH_2"/>
</dbReference>
<dbReference type="Pfam" id="PF07727">
    <property type="entry name" value="RVT_2"/>
    <property type="match status" value="1"/>
</dbReference>
<dbReference type="GO" id="GO:0003964">
    <property type="term" value="F:RNA-directed DNA polymerase activity"/>
    <property type="evidence" value="ECO:0007669"/>
    <property type="project" value="UniProtKB-KW"/>
</dbReference>
<reference evidence="9" key="1">
    <citation type="journal article" date="2019" name="Sci. Rep.">
        <title>Draft genome of Tanacetum cinerariifolium, the natural source of mosquito coil.</title>
        <authorList>
            <person name="Yamashiro T."/>
            <person name="Shiraishi A."/>
            <person name="Satake H."/>
            <person name="Nakayama K."/>
        </authorList>
    </citation>
    <scope>NUCLEOTIDE SEQUENCE</scope>
</reference>
<feature type="domain" description="Reverse transcriptase" evidence="3">
    <location>
        <begin position="1722"/>
        <end position="1799"/>
    </location>
</feature>
<feature type="region of interest" description="Disordered" evidence="2">
    <location>
        <begin position="1013"/>
        <end position="1200"/>
    </location>
</feature>
<evidence type="ECO:0000256" key="2">
    <source>
        <dbReference type="SAM" id="MobiDB-lite"/>
    </source>
</evidence>
<feature type="domain" description="Reverse transcriptase/retrotransposon-derived protein RNase H-like" evidence="6">
    <location>
        <begin position="1826"/>
        <end position="1888"/>
    </location>
</feature>
<dbReference type="Pfam" id="PF25597">
    <property type="entry name" value="SH3_retrovirus"/>
    <property type="match status" value="1"/>
</dbReference>
<evidence type="ECO:0000259" key="4">
    <source>
        <dbReference type="Pfam" id="PF07727"/>
    </source>
</evidence>
<evidence type="ECO:0000259" key="5">
    <source>
        <dbReference type="Pfam" id="PF13976"/>
    </source>
</evidence>
<dbReference type="PANTHER" id="PTHR24559:SF427">
    <property type="entry name" value="RNA-DIRECTED DNA POLYMERASE"/>
    <property type="match status" value="1"/>
</dbReference>
<feature type="domain" description="Retroviral polymerase SH3-like" evidence="8">
    <location>
        <begin position="329"/>
        <end position="389"/>
    </location>
</feature>
<comment type="caution">
    <text evidence="9">The sequence shown here is derived from an EMBL/GenBank/DDBJ whole genome shotgun (WGS) entry which is preliminary data.</text>
</comment>
<accession>A0A699GZI8</accession>
<dbReference type="InterPro" id="IPR012337">
    <property type="entry name" value="RNaseH-like_sf"/>
</dbReference>
<proteinExistence type="predicted"/>
<evidence type="ECO:0000259" key="3">
    <source>
        <dbReference type="Pfam" id="PF00078"/>
    </source>
</evidence>
<dbReference type="InterPro" id="IPR025724">
    <property type="entry name" value="GAG-pre-integrase_dom"/>
</dbReference>
<dbReference type="InterPro" id="IPR057670">
    <property type="entry name" value="SH3_retrovirus"/>
</dbReference>
<dbReference type="InterPro" id="IPR043128">
    <property type="entry name" value="Rev_trsase/Diguanyl_cyclase"/>
</dbReference>
<dbReference type="EMBL" id="BKCJ010080101">
    <property type="protein sequence ID" value="GEW91524.1"/>
    <property type="molecule type" value="Genomic_DNA"/>
</dbReference>
<organism evidence="9">
    <name type="scientific">Tanacetum cinerariifolium</name>
    <name type="common">Dalmatian daisy</name>
    <name type="synonym">Chrysanthemum cinerariifolium</name>
    <dbReference type="NCBI Taxonomy" id="118510"/>
    <lineage>
        <taxon>Eukaryota</taxon>
        <taxon>Viridiplantae</taxon>
        <taxon>Streptophyta</taxon>
        <taxon>Embryophyta</taxon>
        <taxon>Tracheophyta</taxon>
        <taxon>Spermatophyta</taxon>
        <taxon>Magnoliopsida</taxon>
        <taxon>eudicotyledons</taxon>
        <taxon>Gunneridae</taxon>
        <taxon>Pentapetalae</taxon>
        <taxon>asterids</taxon>
        <taxon>campanulids</taxon>
        <taxon>Asterales</taxon>
        <taxon>Asteraceae</taxon>
        <taxon>Asteroideae</taxon>
        <taxon>Anthemideae</taxon>
        <taxon>Anthemidinae</taxon>
        <taxon>Tanacetum</taxon>
    </lineage>
</organism>
<dbReference type="FunFam" id="3.30.70.270:FF:000003">
    <property type="entry name" value="Transposon Ty3-G Gag-Pol polyprotein"/>
    <property type="match status" value="1"/>
</dbReference>
<evidence type="ECO:0000256" key="1">
    <source>
        <dbReference type="ARBA" id="ARBA00022750"/>
    </source>
</evidence>
<dbReference type="CDD" id="cd09272">
    <property type="entry name" value="RNase_HI_RT_Ty1"/>
    <property type="match status" value="1"/>
</dbReference>
<feature type="domain" description="Retrovirus-related Pol polyprotein from transposon TNT 1-94-like beta-barrel" evidence="7">
    <location>
        <begin position="9"/>
        <end position="82"/>
    </location>
</feature>
<dbReference type="GO" id="GO:0004190">
    <property type="term" value="F:aspartic-type endopeptidase activity"/>
    <property type="evidence" value="ECO:0007669"/>
    <property type="project" value="UniProtKB-KW"/>
</dbReference>
<dbReference type="InterPro" id="IPR043502">
    <property type="entry name" value="DNA/RNA_pol_sf"/>
</dbReference>
<gene>
    <name evidence="9" type="ORF">Tci_263500</name>
</gene>
<sequence>MHVVQIVLWYLDSECSKHMTEDRSQLINFVQKFLGTVKFGNDHVAKIMGYGDYKIGNVTISRVYFVEGIWHNLFSVGQFCDSNLEVAFRQRTCFIRNLDGVDLLTSSRGNNLYTLSIQDMMASSPICLLSKASKTKSWLWHRHLSHLNFGAINHLARQGLVRGLPKLIFEKDHLCSSCAMGKSTKKSHNPKSKDTNQEKLYLLHMNLCGPMRVESVNGKKYILVIVDDYYRFTWVKFLRSKDETPNFIIKFLKMIQVRLKVPVRRIQTDNETEFVNQTLRKYYEEAEAMATACYTKNRSIIRLRHGKTPYELLHNKLPNLSFLYVFGALCYPTNDSENLGKLQPKADIEIFIGYAPTKKAFRIYNRRTRRIVETIYVDFYELTTMASEQSSSGPALNEMTPATISSGLVQKPSSSTPYVPPLRNDWDLLFQPMFDELLNPPPSVDPQAPEVITSIVETTTDAQSAVIPLNVEEDNIDIKVAHMGNDVLFGVPVPEVTSAQSSSTESPHTIVQPDHQIPQHISKWTKDHPLDNIIAMQEELNEFERLEVWELVPRPDKVMVITLKWIYKLKLDELGGILKNKARLVARGYRQEEGIDFEESFAPVAKLEAIRIFLAYVAHKNMISQSPKGIFINQSKYALESLKKYGFESCDPLDTSMAEKSKLDMDKERKVVDPLHYHGMIRTLLYLTASRPDLQFAICMCACTEAEYIPLSGCCAQILWMRSQLSDYGLGFNKIPMYCDNKSAIVLCCNNVQHSRSKHIDIRYHFIKEQVENGVIELYFVNTEYQLADLFTKALGRDRIEFLINKLDMRSITPETLKQLMDELDETMDTTIDQQVAIDEALVPHAQRLRIGRGNFCLLSDIKSKESTLQLVYDATATIHHYAIRFKIDNNKHIVNLESFRDMLHICPRVYGQSFAEPPFEEQILAFIRFLGQSVVIRMLTDVNINKLYQPWRSFAAIINKCLTGKSSGYDSLRLYQAQILWGLFHKRNVDNAYLMNSNAYKEYYAIATGVAPPKPKASVRRTRSSSDTSITPPTAAAGPRLTTSAKGKQAAKTSKAKNKGTGSIPWVPDVPTDESEEKLSWNSTDDEGDDDKRKDGDGDEEDDRDDGEERDGDEDDNGEEDNDDDDQEVVRDDDKDDGKDDEEEGGDDEQEYNEEEYDEEIRDEESFDPIPKTPENSDDEDLGLNVGGEEGHVEEGEEDELYKDVNINQGRGIQATLEVEDSHVTLTPVNPDGQQQSSSVSSQFVTSMLNPTLDVGIESIFETTSQMDAHTSTSVAPLPMTAPTMTPTIATITTTSQAPILPTTVPSTIIQNLPNFGSLFGFDNRLRTLNVNFSKSMQTNQFARAVYAIPRMVQRYMDQRMNEAVKMAIQIQSDCLSDEAQKENDEFLIIVDENMQKIIKEQVKEQVNVQVSKILPRIEQTVNEQLEAEVLTRSSYSSKTSYAIATDLSEMELKKILIKKIEGNNDVTMMMLIRMKNPPLDQTGGPRDAKKERSLSQQALLRKLLPRALAGQHKGLNLDRHRQESLLLQKSLCIPPRHVEDLQLGVESYQKKLNLTKPNSYRSDLKRKEAYTAYSNPRGFIYQNKDKKNRLMRIDELHKFSDGTLTDICTALDDRLKGIRMQYLPQSIWRKSDKDTAAAMIQAIDKRLKTRRIMRSLERDGTLTDICTALDDRLKGIRMQYLPQSIWRKSDKDTAAAMIQAIDKRLKTKRIMRSLERLGCHQLRVRGEDIPKTAFRTRCRHYEFQVTPFRLTNASALFMDLMNQLCKPYLDKFMIDFIDDILIYSKDEKEHEEHLKGIHVDPAKNESVKDWASPKSPTEIRKFPGSKDFIVCCDASNKGLGAVLMQREKVISYASRQLKIHEKNYTTHDLELGAVKELNMRQRRWLELFSDYDCDIRYHPGKANVVADALSWKEREPPLRVRAMVMTIGLDLPRQILNAQTEAIKPKNIKKEDVGSMIVKNLRDPEKVRTEKLEPRTDGTLCLNGRSWLPCYDNLRTVMPFGLTNAPAVFMDLMNRVCKPYLDKFVIVFIDDILIYSKDEKEHEEHLKTIIELLKKEELYAKFSKCEFWIPKVQFLGHVIDSQGIHVDPAKIESVKDWTSPKSPTEIRQFLGLAGYYRRFIE</sequence>
<feature type="domain" description="Reverse transcriptase" evidence="3">
    <location>
        <begin position="1997"/>
        <end position="2081"/>
    </location>
</feature>
<dbReference type="InterPro" id="IPR000477">
    <property type="entry name" value="RT_dom"/>
</dbReference>
<feature type="domain" description="Reverse transcriptase Ty1/copia-type" evidence="4">
    <location>
        <begin position="547"/>
        <end position="622"/>
    </location>
</feature>
<dbReference type="Pfam" id="PF13976">
    <property type="entry name" value="gag_pre-integrs"/>
    <property type="match status" value="1"/>
</dbReference>
<feature type="compositionally biased region" description="Acidic residues" evidence="2">
    <location>
        <begin position="1140"/>
        <end position="1168"/>
    </location>
</feature>
<dbReference type="Gene3D" id="3.10.10.10">
    <property type="entry name" value="HIV Type 1 Reverse Transcriptase, subunit A, domain 1"/>
    <property type="match status" value="1"/>
</dbReference>
<keyword evidence="9" id="KW-0695">RNA-directed DNA polymerase</keyword>
<feature type="compositionally biased region" description="Acidic residues" evidence="2">
    <location>
        <begin position="1098"/>
        <end position="1128"/>
    </location>
</feature>
<dbReference type="Pfam" id="PF00078">
    <property type="entry name" value="RVT_1"/>
    <property type="match status" value="2"/>
</dbReference>
<evidence type="ECO:0000259" key="8">
    <source>
        <dbReference type="Pfam" id="PF25597"/>
    </source>
</evidence>
<keyword evidence="1" id="KW-0645">Protease</keyword>
<feature type="compositionally biased region" description="Basic and acidic residues" evidence="2">
    <location>
        <begin position="1129"/>
        <end position="1139"/>
    </location>
</feature>
<evidence type="ECO:0000259" key="7">
    <source>
        <dbReference type="Pfam" id="PF22936"/>
    </source>
</evidence>
<dbReference type="SUPFAM" id="SSF56672">
    <property type="entry name" value="DNA/RNA polymerases"/>
    <property type="match status" value="2"/>
</dbReference>
<evidence type="ECO:0000259" key="6">
    <source>
        <dbReference type="Pfam" id="PF17919"/>
    </source>
</evidence>
<dbReference type="InterPro" id="IPR036397">
    <property type="entry name" value="RNaseH_sf"/>
</dbReference>
<protein>
    <submittedName>
        <fullName evidence="9">Putative reverse transcriptase domain-containing protein</fullName>
    </submittedName>
</protein>
<dbReference type="Gene3D" id="3.30.70.270">
    <property type="match status" value="3"/>
</dbReference>
<dbReference type="CDD" id="cd01647">
    <property type="entry name" value="RT_LTR"/>
    <property type="match status" value="2"/>
</dbReference>
<dbReference type="Pfam" id="PF22936">
    <property type="entry name" value="Pol_BBD"/>
    <property type="match status" value="1"/>
</dbReference>
<keyword evidence="9" id="KW-0808">Transferase</keyword>
<keyword evidence="9" id="KW-0548">Nucleotidyltransferase</keyword>
<name>A0A699GZI8_TANCI</name>
<dbReference type="PANTHER" id="PTHR24559">
    <property type="entry name" value="TRANSPOSON TY3-I GAG-POL POLYPROTEIN"/>
    <property type="match status" value="1"/>
</dbReference>
<dbReference type="Gene3D" id="3.30.420.10">
    <property type="entry name" value="Ribonuclease H-like superfamily/Ribonuclease H"/>
    <property type="match status" value="1"/>
</dbReference>
<dbReference type="InterPro" id="IPR053134">
    <property type="entry name" value="RNA-dir_DNA_polymerase"/>
</dbReference>
<keyword evidence="1" id="KW-0064">Aspartyl protease</keyword>
<dbReference type="GO" id="GO:0003676">
    <property type="term" value="F:nucleic acid binding"/>
    <property type="evidence" value="ECO:0007669"/>
    <property type="project" value="InterPro"/>
</dbReference>
<dbReference type="InterPro" id="IPR054722">
    <property type="entry name" value="PolX-like_BBD"/>
</dbReference>
<evidence type="ECO:0000313" key="9">
    <source>
        <dbReference type="EMBL" id="GEW91524.1"/>
    </source>
</evidence>
<dbReference type="InterPro" id="IPR013103">
    <property type="entry name" value="RVT_2"/>
</dbReference>
<feature type="domain" description="GAG-pre-integrase" evidence="5">
    <location>
        <begin position="111"/>
        <end position="183"/>
    </location>
</feature>
<feature type="compositionally biased region" description="Low complexity" evidence="2">
    <location>
        <begin position="1026"/>
        <end position="1038"/>
    </location>
</feature>
<dbReference type="SUPFAM" id="SSF53098">
    <property type="entry name" value="Ribonuclease H-like"/>
    <property type="match status" value="1"/>
</dbReference>
<dbReference type="CDD" id="cd09274">
    <property type="entry name" value="RNase_HI_RT_Ty3"/>
    <property type="match status" value="1"/>
</dbReference>
<keyword evidence="1" id="KW-0378">Hydrolase</keyword>
<dbReference type="Pfam" id="PF17919">
    <property type="entry name" value="RT_RNaseH_2"/>
    <property type="match status" value="1"/>
</dbReference>